<protein>
    <submittedName>
        <fullName evidence="5">5-methyltetrahydropteroyltriglutamate--homocysteine methyltransferase</fullName>
    </submittedName>
</protein>
<comment type="cofactor">
    <cofactor evidence="1">
        <name>Zn(2+)</name>
        <dbReference type="ChEBI" id="CHEBI:29105"/>
    </cofactor>
</comment>
<organism evidence="5 6">
    <name type="scientific">Kribbella pittospori</name>
    <dbReference type="NCBI Taxonomy" id="722689"/>
    <lineage>
        <taxon>Bacteria</taxon>
        <taxon>Bacillati</taxon>
        <taxon>Actinomycetota</taxon>
        <taxon>Actinomycetes</taxon>
        <taxon>Propionibacteriales</taxon>
        <taxon>Kribbellaceae</taxon>
        <taxon>Kribbella</taxon>
    </lineage>
</organism>
<dbReference type="Gene3D" id="3.20.20.210">
    <property type="match status" value="1"/>
</dbReference>
<dbReference type="SUPFAM" id="SSF51726">
    <property type="entry name" value="UROD/MetE-like"/>
    <property type="match status" value="1"/>
</dbReference>
<dbReference type="Proteomes" id="UP000291144">
    <property type="component" value="Unassembled WGS sequence"/>
</dbReference>
<keyword evidence="3" id="KW-0862">Zinc</keyword>
<comment type="caution">
    <text evidence="5">The sequence shown here is derived from an EMBL/GenBank/DDBJ whole genome shotgun (WGS) entry which is preliminary data.</text>
</comment>
<gene>
    <name evidence="5" type="ORF">E0H73_41285</name>
</gene>
<dbReference type="GO" id="GO:0008270">
    <property type="term" value="F:zinc ion binding"/>
    <property type="evidence" value="ECO:0007669"/>
    <property type="project" value="InterPro"/>
</dbReference>
<sequence length="364" mass="38984">MQSTASSSSSGGSRVTRVTATSTPLPILPTSLVGSYAQPDWLIDRAKLAGRFPPRVRARELWRVQPEYLAQAQDDATLLAIRAREAAGLDILTDGEMRRESYSNHFATALEGIDLDNPGTALDRSGHPNPVPRIAGPIVRSHPVGVRDVEFLKANTDHLVKMTVPGPFTMSQQAQNDHYPDLASAALAYAAAVNAEIKDLHAAGADLVQIDEPYMQARPEAAREYGLTALNAALDGVTGTTAVHICFGYAAIIHERPEGYSFLPELAGCPADQISIETAQSGLDLGVLTDLSEKTVILGVIDLSDHEVESAELVADRVRRAFAYTSPDRITIATDCGMKYLPRASAEGKMRAMAGAASILRAEL</sequence>
<dbReference type="InterPro" id="IPR038071">
    <property type="entry name" value="UROD/MetE-like_sf"/>
</dbReference>
<dbReference type="InterPro" id="IPR002629">
    <property type="entry name" value="Met_Synth_C/arc"/>
</dbReference>
<reference evidence="5 6" key="1">
    <citation type="submission" date="2019-02" db="EMBL/GenBank/DDBJ databases">
        <title>Kribbella capetownensis sp. nov. and Kribbella speibonae sp. nov., isolated from soil.</title>
        <authorList>
            <person name="Curtis S.M."/>
            <person name="Norton I."/>
            <person name="Everest G.J."/>
            <person name="Meyers P.R."/>
        </authorList>
    </citation>
    <scope>NUCLEOTIDE SEQUENCE [LARGE SCALE GENOMIC DNA]</scope>
    <source>
        <strain evidence="5 6">NRRL B-24813</strain>
    </source>
</reference>
<dbReference type="Pfam" id="PF01717">
    <property type="entry name" value="Meth_synt_2"/>
    <property type="match status" value="1"/>
</dbReference>
<keyword evidence="5" id="KW-0489">Methyltransferase</keyword>
<keyword evidence="2" id="KW-0479">Metal-binding</keyword>
<evidence type="ECO:0000256" key="2">
    <source>
        <dbReference type="ARBA" id="ARBA00022723"/>
    </source>
</evidence>
<keyword evidence="6" id="KW-1185">Reference proteome</keyword>
<evidence type="ECO:0000313" key="6">
    <source>
        <dbReference type="Proteomes" id="UP000291144"/>
    </source>
</evidence>
<proteinExistence type="predicted"/>
<dbReference type="CDD" id="cd03311">
    <property type="entry name" value="CIMS_C_terminal_like"/>
    <property type="match status" value="1"/>
</dbReference>
<dbReference type="GO" id="GO:0009086">
    <property type="term" value="P:methionine biosynthetic process"/>
    <property type="evidence" value="ECO:0007669"/>
    <property type="project" value="InterPro"/>
</dbReference>
<evidence type="ECO:0000259" key="4">
    <source>
        <dbReference type="Pfam" id="PF01717"/>
    </source>
</evidence>
<dbReference type="GO" id="GO:0003871">
    <property type="term" value="F:5-methyltetrahydropteroyltriglutamate-homocysteine S-methyltransferase activity"/>
    <property type="evidence" value="ECO:0007669"/>
    <property type="project" value="InterPro"/>
</dbReference>
<dbReference type="EMBL" id="SJKB01000024">
    <property type="protein sequence ID" value="TCC50502.1"/>
    <property type="molecule type" value="Genomic_DNA"/>
</dbReference>
<dbReference type="AlphaFoldDB" id="A0A4V2M882"/>
<evidence type="ECO:0000256" key="1">
    <source>
        <dbReference type="ARBA" id="ARBA00001947"/>
    </source>
</evidence>
<dbReference type="GO" id="GO:0032259">
    <property type="term" value="P:methylation"/>
    <property type="evidence" value="ECO:0007669"/>
    <property type="project" value="UniProtKB-KW"/>
</dbReference>
<evidence type="ECO:0000313" key="5">
    <source>
        <dbReference type="EMBL" id="TCC50502.1"/>
    </source>
</evidence>
<feature type="domain" description="Cobalamin-independent methionine synthase MetE C-terminal/archaeal" evidence="4">
    <location>
        <begin position="73"/>
        <end position="357"/>
    </location>
</feature>
<name>A0A4V2M882_9ACTN</name>
<keyword evidence="5" id="KW-0808">Transferase</keyword>
<accession>A0A4V2M882</accession>
<dbReference type="PANTHER" id="PTHR30519">
    <property type="entry name" value="5-METHYLTETRAHYDROPTEROYLTRIGLUTAMATE--HOMOCYSTEINE METHYLTRANSFERASE"/>
    <property type="match status" value="1"/>
</dbReference>
<dbReference type="OrthoDB" id="244285at2"/>
<evidence type="ECO:0000256" key="3">
    <source>
        <dbReference type="ARBA" id="ARBA00022833"/>
    </source>
</evidence>